<dbReference type="EMBL" id="ADTU01026293">
    <property type="status" value="NOT_ANNOTATED_CDS"/>
    <property type="molecule type" value="Genomic_DNA"/>
</dbReference>
<reference evidence="2" key="1">
    <citation type="journal article" date="2011" name="PLoS Genet.">
        <title>The genome sequence of the leaf-cutter ant Atta cephalotes reveals insights into its obligate symbiotic lifestyle.</title>
        <authorList>
            <person name="Suen G."/>
            <person name="Teiling C."/>
            <person name="Li L."/>
            <person name="Holt C."/>
            <person name="Abouheif E."/>
            <person name="Bornberg-Bauer E."/>
            <person name="Bouffard P."/>
            <person name="Caldera E.J."/>
            <person name="Cash E."/>
            <person name="Cavanaugh A."/>
            <person name="Denas O."/>
            <person name="Elhaik E."/>
            <person name="Fave M.J."/>
            <person name="Gadau J."/>
            <person name="Gibson J.D."/>
            <person name="Graur D."/>
            <person name="Grubbs K.J."/>
            <person name="Hagen D.E."/>
            <person name="Harkins T.T."/>
            <person name="Helmkampf M."/>
            <person name="Hu H."/>
            <person name="Johnson B.R."/>
            <person name="Kim J."/>
            <person name="Marsh S.E."/>
            <person name="Moeller J.A."/>
            <person name="Munoz-Torres M.C."/>
            <person name="Murphy M.C."/>
            <person name="Naughton M.C."/>
            <person name="Nigam S."/>
            <person name="Overson R."/>
            <person name="Rajakumar R."/>
            <person name="Reese J.T."/>
            <person name="Scott J.J."/>
            <person name="Smith C.R."/>
            <person name="Tao S."/>
            <person name="Tsutsui N.D."/>
            <person name="Viljakainen L."/>
            <person name="Wissler L."/>
            <person name="Yandell M.D."/>
            <person name="Zimmer F."/>
            <person name="Taylor J."/>
            <person name="Slater S.C."/>
            <person name="Clifton S.W."/>
            <person name="Warren W.C."/>
            <person name="Elsik C.G."/>
            <person name="Smith C.D."/>
            <person name="Weinstock G.M."/>
            <person name="Gerardo N.M."/>
            <person name="Currie C.R."/>
        </authorList>
    </citation>
    <scope>NUCLEOTIDE SEQUENCE [LARGE SCALE GENOMIC DNA]</scope>
</reference>
<protein>
    <submittedName>
        <fullName evidence="1">Uncharacterized protein</fullName>
    </submittedName>
</protein>
<name>A0A158NU90_ATTCE</name>
<proteinExistence type="predicted"/>
<reference evidence="1" key="2">
    <citation type="submission" date="2016-04" db="UniProtKB">
        <authorList>
            <consortium name="EnsemblMetazoa"/>
        </authorList>
    </citation>
    <scope>IDENTIFICATION</scope>
</reference>
<keyword evidence="2" id="KW-1185">Reference proteome</keyword>
<sequence>MMARVLPSSSMKLRRHRCSKNFLGVTNGIPTSRASPRIPLDCISSFLKRSPCDRITEYARDGRIGRTRLAGPAGRRATLSNLRSIFHSRNSFAIQFSDMCTTCCVKPASVAGDQIDFEILFRSNAFLLFLLVLLCNN</sequence>
<evidence type="ECO:0000313" key="2">
    <source>
        <dbReference type="Proteomes" id="UP000005205"/>
    </source>
</evidence>
<dbReference type="OrthoDB" id="7528264at2759"/>
<dbReference type="EMBL" id="ADTU01026295">
    <property type="status" value="NOT_ANNOTATED_CDS"/>
    <property type="molecule type" value="Genomic_DNA"/>
</dbReference>
<evidence type="ECO:0000313" key="1">
    <source>
        <dbReference type="EnsemblMetazoa" id="XP_012061098.1"/>
    </source>
</evidence>
<accession>A0A158NU90</accession>
<dbReference type="EnsemblMetazoa" id="XM_012205708.1">
    <property type="protein sequence ID" value="XP_012061098.1"/>
    <property type="gene ID" value="LOC105624348"/>
</dbReference>
<dbReference type="EMBL" id="ADTU01026296">
    <property type="status" value="NOT_ANNOTATED_CDS"/>
    <property type="molecule type" value="Genomic_DNA"/>
</dbReference>
<gene>
    <name evidence="1" type="primary">105624348</name>
</gene>
<dbReference type="Proteomes" id="UP000005205">
    <property type="component" value="Unassembled WGS sequence"/>
</dbReference>
<dbReference type="KEGG" id="acep:105624348"/>
<organism evidence="1 2">
    <name type="scientific">Atta cephalotes</name>
    <name type="common">Leafcutter ant</name>
    <dbReference type="NCBI Taxonomy" id="12957"/>
    <lineage>
        <taxon>Eukaryota</taxon>
        <taxon>Metazoa</taxon>
        <taxon>Ecdysozoa</taxon>
        <taxon>Arthropoda</taxon>
        <taxon>Hexapoda</taxon>
        <taxon>Insecta</taxon>
        <taxon>Pterygota</taxon>
        <taxon>Neoptera</taxon>
        <taxon>Endopterygota</taxon>
        <taxon>Hymenoptera</taxon>
        <taxon>Apocrita</taxon>
        <taxon>Aculeata</taxon>
        <taxon>Formicoidea</taxon>
        <taxon>Formicidae</taxon>
        <taxon>Myrmicinae</taxon>
        <taxon>Atta</taxon>
    </lineage>
</organism>
<dbReference type="EMBL" id="ADTU01026294">
    <property type="status" value="NOT_ANNOTATED_CDS"/>
    <property type="molecule type" value="Genomic_DNA"/>
</dbReference>
<dbReference type="InParanoid" id="A0A158NU90"/>
<dbReference type="AlphaFoldDB" id="A0A158NU90"/>